<keyword evidence="6 7" id="KW-0560">Oxidoreductase</keyword>
<evidence type="ECO:0000256" key="7">
    <source>
        <dbReference type="PIRNR" id="PIRNR000194"/>
    </source>
</evidence>
<dbReference type="PANTHER" id="PTHR48069:SF3">
    <property type="entry name" value="DIHYDROFOLATE REDUCTASE"/>
    <property type="match status" value="1"/>
</dbReference>
<dbReference type="GO" id="GO:0004146">
    <property type="term" value="F:dihydrofolate reductase activity"/>
    <property type="evidence" value="ECO:0007669"/>
    <property type="project" value="UniProtKB-EC"/>
</dbReference>
<dbReference type="PROSITE" id="PS51330">
    <property type="entry name" value="DHFR_2"/>
    <property type="match status" value="1"/>
</dbReference>
<dbReference type="GO" id="GO:0050661">
    <property type="term" value="F:NADP binding"/>
    <property type="evidence" value="ECO:0007669"/>
    <property type="project" value="InterPro"/>
</dbReference>
<keyword evidence="10" id="KW-1185">Reference proteome</keyword>
<dbReference type="HOGENOM" id="CLU_043966_5_1_11"/>
<evidence type="ECO:0000256" key="2">
    <source>
        <dbReference type="ARBA" id="ARBA00009539"/>
    </source>
</evidence>
<sequence length="165" mass="17673">MSDAPQLTSIAAVAENGVIGAGGDMAWNIPADFAHFKVTTMAHPMIMGRTTFATMGTLPGRRSIVVTHDPEFAPAQPARDDTSVTVVHSVDEALEQVAGQDAFVVGGAQIYAATMDHVTRLLISEIPLAPEGDAHFPTIDPAVWVETQRAPRDGFTLVMYERRTS</sequence>
<dbReference type="Proteomes" id="UP000027986">
    <property type="component" value="Chromosome"/>
</dbReference>
<keyword evidence="5 7" id="KW-0521">NADP</keyword>
<reference evidence="9 10" key="1">
    <citation type="submission" date="2014-07" db="EMBL/GenBank/DDBJ databases">
        <title>Genome Sequencing of Dermacoccus nishinomiyaensis.</title>
        <authorList>
            <person name="Hong K.W."/>
            <person name="Chan K.G."/>
        </authorList>
    </citation>
    <scope>NUCLEOTIDE SEQUENCE [LARGE SCALE GENOMIC DNA]</scope>
    <source>
        <strain evidence="9 10">M25</strain>
    </source>
</reference>
<dbReference type="RefSeq" id="WP_038567635.1">
    <property type="nucleotide sequence ID" value="NZ_CP008889.1"/>
</dbReference>
<evidence type="ECO:0000256" key="5">
    <source>
        <dbReference type="ARBA" id="ARBA00022857"/>
    </source>
</evidence>
<dbReference type="OrthoDB" id="9804315at2"/>
<evidence type="ECO:0000259" key="8">
    <source>
        <dbReference type="PROSITE" id="PS51330"/>
    </source>
</evidence>
<evidence type="ECO:0000313" key="10">
    <source>
        <dbReference type="Proteomes" id="UP000027986"/>
    </source>
</evidence>
<name>A0A075JF29_9MICO</name>
<dbReference type="GeneID" id="41840660"/>
<evidence type="ECO:0000256" key="6">
    <source>
        <dbReference type="ARBA" id="ARBA00023002"/>
    </source>
</evidence>
<dbReference type="GO" id="GO:0005829">
    <property type="term" value="C:cytosol"/>
    <property type="evidence" value="ECO:0007669"/>
    <property type="project" value="TreeGrafter"/>
</dbReference>
<evidence type="ECO:0000256" key="4">
    <source>
        <dbReference type="ARBA" id="ARBA00022563"/>
    </source>
</evidence>
<accession>A0A075JF29</accession>
<dbReference type="InterPro" id="IPR012259">
    <property type="entry name" value="DHFR"/>
</dbReference>
<dbReference type="PANTHER" id="PTHR48069">
    <property type="entry name" value="DIHYDROFOLATE REDUCTASE"/>
    <property type="match status" value="1"/>
</dbReference>
<organism evidence="9 10">
    <name type="scientific">Dermacoccus nishinomiyaensis</name>
    <dbReference type="NCBI Taxonomy" id="1274"/>
    <lineage>
        <taxon>Bacteria</taxon>
        <taxon>Bacillati</taxon>
        <taxon>Actinomycetota</taxon>
        <taxon>Actinomycetes</taxon>
        <taxon>Micrococcales</taxon>
        <taxon>Dermacoccaceae</taxon>
        <taxon>Dermacoccus</taxon>
    </lineage>
</organism>
<dbReference type="GO" id="GO:0046452">
    <property type="term" value="P:dihydrofolate metabolic process"/>
    <property type="evidence" value="ECO:0007669"/>
    <property type="project" value="TreeGrafter"/>
</dbReference>
<evidence type="ECO:0000256" key="1">
    <source>
        <dbReference type="ARBA" id="ARBA00004903"/>
    </source>
</evidence>
<dbReference type="Gene3D" id="3.40.430.10">
    <property type="entry name" value="Dihydrofolate Reductase, subunit A"/>
    <property type="match status" value="1"/>
</dbReference>
<dbReference type="PIRSF" id="PIRSF000194">
    <property type="entry name" value="DHFR"/>
    <property type="match status" value="1"/>
</dbReference>
<protein>
    <recommendedName>
        <fullName evidence="3 7">Dihydrofolate reductase</fullName>
        <ecNumber evidence="3 7">1.5.1.3</ecNumber>
    </recommendedName>
</protein>
<dbReference type="GO" id="GO:0046654">
    <property type="term" value="P:tetrahydrofolate biosynthetic process"/>
    <property type="evidence" value="ECO:0007669"/>
    <property type="project" value="UniProtKB-UniPathway"/>
</dbReference>
<dbReference type="InterPro" id="IPR024072">
    <property type="entry name" value="DHFR-like_dom_sf"/>
</dbReference>
<dbReference type="KEGG" id="dni:HX89_05605"/>
<feature type="domain" description="DHFR" evidence="8">
    <location>
        <begin position="6"/>
        <end position="165"/>
    </location>
</feature>
<dbReference type="CDD" id="cd00209">
    <property type="entry name" value="DHFR"/>
    <property type="match status" value="1"/>
</dbReference>
<evidence type="ECO:0000256" key="3">
    <source>
        <dbReference type="ARBA" id="ARBA00012856"/>
    </source>
</evidence>
<dbReference type="Pfam" id="PF00186">
    <property type="entry name" value="DHFR_1"/>
    <property type="match status" value="1"/>
</dbReference>
<dbReference type="SUPFAM" id="SSF53597">
    <property type="entry name" value="Dihydrofolate reductase-like"/>
    <property type="match status" value="1"/>
</dbReference>
<dbReference type="GO" id="GO:0046655">
    <property type="term" value="P:folic acid metabolic process"/>
    <property type="evidence" value="ECO:0007669"/>
    <property type="project" value="TreeGrafter"/>
</dbReference>
<comment type="catalytic activity">
    <reaction evidence="7">
        <text>(6S)-5,6,7,8-tetrahydrofolate + NADP(+) = 7,8-dihydrofolate + NADPH + H(+)</text>
        <dbReference type="Rhea" id="RHEA:15009"/>
        <dbReference type="ChEBI" id="CHEBI:15378"/>
        <dbReference type="ChEBI" id="CHEBI:57451"/>
        <dbReference type="ChEBI" id="CHEBI:57453"/>
        <dbReference type="ChEBI" id="CHEBI:57783"/>
        <dbReference type="ChEBI" id="CHEBI:58349"/>
        <dbReference type="EC" id="1.5.1.3"/>
    </reaction>
</comment>
<proteinExistence type="inferred from homology"/>
<dbReference type="UniPathway" id="UPA00077">
    <property type="reaction ID" value="UER00158"/>
</dbReference>
<dbReference type="EC" id="1.5.1.3" evidence="3 7"/>
<comment type="similarity">
    <text evidence="2 7">Belongs to the dihydrofolate reductase family.</text>
</comment>
<dbReference type="EMBL" id="CP008889">
    <property type="protein sequence ID" value="AIF40504.1"/>
    <property type="molecule type" value="Genomic_DNA"/>
</dbReference>
<dbReference type="eggNOG" id="COG0262">
    <property type="taxonomic scope" value="Bacteria"/>
</dbReference>
<keyword evidence="4 7" id="KW-0554">One-carbon metabolism</keyword>
<dbReference type="PRINTS" id="PR00070">
    <property type="entry name" value="DHFR"/>
</dbReference>
<comment type="function">
    <text evidence="7">Key enzyme in folate metabolism. Catalyzes an essential reaction for de novo glycine and purine synthesis, and for DNA precursor synthesis.</text>
</comment>
<comment type="pathway">
    <text evidence="1 7">Cofactor biosynthesis; tetrahydrofolate biosynthesis; 5,6,7,8-tetrahydrofolate from 7,8-dihydrofolate: step 1/1.</text>
</comment>
<dbReference type="AlphaFoldDB" id="A0A075JF29"/>
<evidence type="ECO:0000313" key="9">
    <source>
        <dbReference type="EMBL" id="AIF40504.1"/>
    </source>
</evidence>
<dbReference type="GO" id="GO:0006730">
    <property type="term" value="P:one-carbon metabolic process"/>
    <property type="evidence" value="ECO:0007669"/>
    <property type="project" value="UniProtKB-KW"/>
</dbReference>
<gene>
    <name evidence="9" type="ORF">HX89_05605</name>
</gene>
<dbReference type="InterPro" id="IPR001796">
    <property type="entry name" value="DHFR_dom"/>
</dbReference>